<feature type="compositionally biased region" description="Low complexity" evidence="1">
    <location>
        <begin position="191"/>
        <end position="201"/>
    </location>
</feature>
<feature type="compositionally biased region" description="Low complexity" evidence="1">
    <location>
        <begin position="151"/>
        <end position="163"/>
    </location>
</feature>
<dbReference type="InterPro" id="IPR043502">
    <property type="entry name" value="DNA/RNA_pol_sf"/>
</dbReference>
<feature type="compositionally biased region" description="Basic and acidic residues" evidence="1">
    <location>
        <begin position="128"/>
        <end position="150"/>
    </location>
</feature>
<reference evidence="2 3" key="1">
    <citation type="submission" date="2022-01" db="EMBL/GenBank/DDBJ databases">
        <title>A chromosomal length assembly of Cordylochernes scorpioides.</title>
        <authorList>
            <person name="Zeh D."/>
            <person name="Zeh J."/>
        </authorList>
    </citation>
    <scope>NUCLEOTIDE SEQUENCE [LARGE SCALE GENOMIC DNA]</scope>
    <source>
        <strain evidence="2">IN4F17</strain>
        <tissue evidence="2">Whole Body</tissue>
    </source>
</reference>
<organism evidence="2 3">
    <name type="scientific">Cordylochernes scorpioides</name>
    <dbReference type="NCBI Taxonomy" id="51811"/>
    <lineage>
        <taxon>Eukaryota</taxon>
        <taxon>Metazoa</taxon>
        <taxon>Ecdysozoa</taxon>
        <taxon>Arthropoda</taxon>
        <taxon>Chelicerata</taxon>
        <taxon>Arachnida</taxon>
        <taxon>Pseudoscorpiones</taxon>
        <taxon>Cheliferoidea</taxon>
        <taxon>Chernetidae</taxon>
        <taxon>Cordylochernes</taxon>
    </lineage>
</organism>
<evidence type="ECO:0000313" key="3">
    <source>
        <dbReference type="Proteomes" id="UP001235939"/>
    </source>
</evidence>
<dbReference type="Proteomes" id="UP001235939">
    <property type="component" value="Chromosome 10"/>
</dbReference>
<name>A0ABY6KW45_9ARAC</name>
<dbReference type="Gene3D" id="3.30.70.270">
    <property type="match status" value="1"/>
</dbReference>
<dbReference type="PANTHER" id="PTHR38681">
    <property type="entry name" value="RETROVIRUS-RELATED POL POLYPROTEIN FROM TRANSPOSON 412-LIKE PROTEIN-RELATED"/>
    <property type="match status" value="1"/>
</dbReference>
<proteinExistence type="predicted"/>
<evidence type="ECO:0000313" key="2">
    <source>
        <dbReference type="EMBL" id="UYV73083.1"/>
    </source>
</evidence>
<gene>
    <name evidence="2" type="ORF">LAZ67_10001766</name>
</gene>
<feature type="non-terminal residue" evidence="2">
    <location>
        <position position="1"/>
    </location>
</feature>
<sequence>MEKPVNYLDIFFEKPVSRVDSSLFISNLIEYMHMVRPITTNHNVTKDIFIHEDLFKSDQVFLRINRIRKPLEPYYEGPYPVLEKSDNFFTLKIKNREVKISIDRLKPAYILGTLDQPASSGDPIIPASREDPIIPASREDPIIPASREDPIGPSSKPQPSKPGVRFELPKETRSGRRIKTPSRYNESIGHTCTTTANTTTPSTRNIETIHATQQPHNRKTLRSFLSAVNAYKKFIPDYARLRTPLVNLLKGMT</sequence>
<protein>
    <recommendedName>
        <fullName evidence="4">Reverse transcriptase domain-containing protein</fullName>
    </recommendedName>
</protein>
<evidence type="ECO:0000256" key="1">
    <source>
        <dbReference type="SAM" id="MobiDB-lite"/>
    </source>
</evidence>
<dbReference type="EMBL" id="CP092872">
    <property type="protein sequence ID" value="UYV73083.1"/>
    <property type="molecule type" value="Genomic_DNA"/>
</dbReference>
<dbReference type="SUPFAM" id="SSF56672">
    <property type="entry name" value="DNA/RNA polymerases"/>
    <property type="match status" value="1"/>
</dbReference>
<keyword evidence="3" id="KW-1185">Reference proteome</keyword>
<dbReference type="PANTHER" id="PTHR38681:SF1">
    <property type="entry name" value="RETROVIRUS-RELATED POL POLYPROTEIN FROM TRANSPOSON 412-LIKE PROTEIN"/>
    <property type="match status" value="1"/>
</dbReference>
<feature type="region of interest" description="Disordered" evidence="1">
    <location>
        <begin position="120"/>
        <end position="201"/>
    </location>
</feature>
<dbReference type="InterPro" id="IPR043128">
    <property type="entry name" value="Rev_trsase/Diguanyl_cyclase"/>
</dbReference>
<evidence type="ECO:0008006" key="4">
    <source>
        <dbReference type="Google" id="ProtNLM"/>
    </source>
</evidence>
<accession>A0ABY6KW45</accession>